<feature type="domain" description="SprT-like" evidence="5">
    <location>
        <begin position="4"/>
        <end position="147"/>
    </location>
</feature>
<evidence type="ECO:0000256" key="1">
    <source>
        <dbReference type="ARBA" id="ARBA00022490"/>
    </source>
</evidence>
<reference evidence="6 7" key="1">
    <citation type="submission" date="2021-05" db="EMBL/GenBank/DDBJ databases">
        <title>Staphylococcus fleurettii isolated from lake water in First Nation community in Manitoba, Canada.</title>
        <authorList>
            <person name="Bashar S."/>
            <person name="Murdock A."/>
            <person name="Patidar R."/>
            <person name="Golding G."/>
            <person name="Farenhorst A."/>
            <person name="Kumar A."/>
        </authorList>
    </citation>
    <scope>NUCLEOTIDE SEQUENCE [LARGE SCALE GENOMIC DNA]</scope>
    <source>
        <strain evidence="6 7">SF002</strain>
    </source>
</reference>
<dbReference type="InterPro" id="IPR023524">
    <property type="entry name" value="Uncharacterised_SprT-like"/>
</dbReference>
<evidence type="ECO:0000256" key="3">
    <source>
        <dbReference type="ARBA" id="ARBA00022833"/>
    </source>
</evidence>
<dbReference type="Pfam" id="PF17283">
    <property type="entry name" value="Zn_ribbon_SprT"/>
    <property type="match status" value="1"/>
</dbReference>
<comment type="similarity">
    <text evidence="4">Belongs to the SprT family.</text>
</comment>
<sequence>MDDNKLQELVSNISLESFNKPFDHKATFNKRLRTTGGRYLLNSHNIEINPEQYEFYGIKALKDIIKHELCHYHLHIEGKGYKHRDDDFRELSKDVGAPRFCKAVKSYDERANYLYKCSNCKLEFKRIRKVNTVKYRCGRCGGKLRKMS</sequence>
<proteinExistence type="inferred from homology"/>
<dbReference type="InterPro" id="IPR035240">
    <property type="entry name" value="SprT_Zn_ribbon"/>
</dbReference>
<evidence type="ECO:0000256" key="2">
    <source>
        <dbReference type="ARBA" id="ARBA00022723"/>
    </source>
</evidence>
<keyword evidence="3 4" id="KW-0862">Zinc</keyword>
<dbReference type="NCBIfam" id="NF003339">
    <property type="entry name" value="PRK04351.1"/>
    <property type="match status" value="1"/>
</dbReference>
<feature type="active site" evidence="4">
    <location>
        <position position="68"/>
    </location>
</feature>
<keyword evidence="7" id="KW-1185">Reference proteome</keyword>
<name>A0ABS5MN43_9STAP</name>
<dbReference type="RefSeq" id="WP_078357977.1">
    <property type="nucleotide sequence ID" value="NZ_JAEPSA010000004.1"/>
</dbReference>
<dbReference type="GeneID" id="86197465"/>
<dbReference type="Proteomes" id="UP000681586">
    <property type="component" value="Unassembled WGS sequence"/>
</dbReference>
<comment type="subcellular location">
    <subcellularLocation>
        <location evidence="4">Cytoplasm</location>
    </subcellularLocation>
</comment>
<evidence type="ECO:0000259" key="5">
    <source>
        <dbReference type="SMART" id="SM00731"/>
    </source>
</evidence>
<dbReference type="SMART" id="SM00731">
    <property type="entry name" value="SprT"/>
    <property type="match status" value="1"/>
</dbReference>
<comment type="cofactor">
    <cofactor evidence="4">
        <name>Zn(2+)</name>
        <dbReference type="ChEBI" id="CHEBI:29105"/>
    </cofactor>
    <text evidence="4">Binds 1 zinc ion.</text>
</comment>
<feature type="binding site" evidence="4">
    <location>
        <position position="71"/>
    </location>
    <ligand>
        <name>Zn(2+)</name>
        <dbReference type="ChEBI" id="CHEBI:29105"/>
    </ligand>
</feature>
<dbReference type="Pfam" id="PF10263">
    <property type="entry name" value="SprT-like"/>
    <property type="match status" value="1"/>
</dbReference>
<evidence type="ECO:0000256" key="4">
    <source>
        <dbReference type="HAMAP-Rule" id="MF_00745"/>
    </source>
</evidence>
<protein>
    <recommendedName>
        <fullName evidence="4">Protein SprT-like</fullName>
    </recommendedName>
</protein>
<feature type="binding site" evidence="4">
    <location>
        <position position="67"/>
    </location>
    <ligand>
        <name>Zn(2+)</name>
        <dbReference type="ChEBI" id="CHEBI:29105"/>
    </ligand>
</feature>
<evidence type="ECO:0000313" key="7">
    <source>
        <dbReference type="Proteomes" id="UP000681586"/>
    </source>
</evidence>
<dbReference type="HAMAP" id="MF_00745">
    <property type="entry name" value="SprT_like"/>
    <property type="match status" value="1"/>
</dbReference>
<comment type="caution">
    <text evidence="6">The sequence shown here is derived from an EMBL/GenBank/DDBJ whole genome shotgun (WGS) entry which is preliminary data.</text>
</comment>
<organism evidence="6 7">
    <name type="scientific">Mammaliicoccus fleurettii</name>
    <dbReference type="NCBI Taxonomy" id="150056"/>
    <lineage>
        <taxon>Bacteria</taxon>
        <taxon>Bacillati</taxon>
        <taxon>Bacillota</taxon>
        <taxon>Bacilli</taxon>
        <taxon>Bacillales</taxon>
        <taxon>Staphylococcaceae</taxon>
        <taxon>Mammaliicoccus</taxon>
    </lineage>
</organism>
<dbReference type="EMBL" id="JAGXBM010000008">
    <property type="protein sequence ID" value="MBS3697279.1"/>
    <property type="molecule type" value="Genomic_DNA"/>
</dbReference>
<evidence type="ECO:0000313" key="6">
    <source>
        <dbReference type="EMBL" id="MBS3697279.1"/>
    </source>
</evidence>
<keyword evidence="2 4" id="KW-0479">Metal-binding</keyword>
<dbReference type="InterPro" id="IPR006640">
    <property type="entry name" value="SprT-like_domain"/>
</dbReference>
<gene>
    <name evidence="6" type="ORF">JJQ58_07340</name>
</gene>
<keyword evidence="1 4" id="KW-0963">Cytoplasm</keyword>
<accession>A0ABS5MN43</accession>